<dbReference type="PANTHER" id="PTHR10030:SF37">
    <property type="entry name" value="ALPHA-L-FUCOSIDASE-RELATED"/>
    <property type="match status" value="1"/>
</dbReference>
<gene>
    <name evidence="11" type="primary">LOC101847427</name>
</gene>
<evidence type="ECO:0000256" key="5">
    <source>
        <dbReference type="ARBA" id="ARBA00022801"/>
    </source>
</evidence>
<dbReference type="PIRSF" id="PIRSF001092">
    <property type="entry name" value="Alpha-L-fucosidase"/>
    <property type="match status" value="1"/>
</dbReference>
<comment type="function">
    <text evidence="1">Alpha-L-fucosidase is responsible for hydrolyzing the alpha-1,6-linked fucose joined to the reducing-end N-acetylglucosamine of the carbohydrate moieties of glycoproteins.</text>
</comment>
<dbReference type="InterPro" id="IPR017853">
    <property type="entry name" value="GH"/>
</dbReference>
<accession>A0ABM0JS22</accession>
<evidence type="ECO:0000259" key="9">
    <source>
        <dbReference type="Pfam" id="PF16757"/>
    </source>
</evidence>
<keyword evidence="5 7" id="KW-0378">Hydrolase</keyword>
<dbReference type="InterPro" id="IPR057739">
    <property type="entry name" value="Glyco_hydro_29_N"/>
</dbReference>
<reference evidence="11" key="1">
    <citation type="submission" date="2025-08" db="UniProtKB">
        <authorList>
            <consortium name="RefSeq"/>
        </authorList>
    </citation>
    <scope>IDENTIFICATION</scope>
</reference>
<organism evidence="10 11">
    <name type="scientific">Aplysia californica</name>
    <name type="common">California sea hare</name>
    <dbReference type="NCBI Taxonomy" id="6500"/>
    <lineage>
        <taxon>Eukaryota</taxon>
        <taxon>Metazoa</taxon>
        <taxon>Spiralia</taxon>
        <taxon>Lophotrochozoa</taxon>
        <taxon>Mollusca</taxon>
        <taxon>Gastropoda</taxon>
        <taxon>Heterobranchia</taxon>
        <taxon>Euthyneura</taxon>
        <taxon>Tectipleura</taxon>
        <taxon>Aplysiida</taxon>
        <taxon>Aplysioidea</taxon>
        <taxon>Aplysiidae</taxon>
        <taxon>Aplysia</taxon>
    </lineage>
</organism>
<feature type="signal peptide" evidence="7">
    <location>
        <begin position="1"/>
        <end position="22"/>
    </location>
</feature>
<dbReference type="EC" id="3.2.1.51" evidence="3"/>
<evidence type="ECO:0000259" key="8">
    <source>
        <dbReference type="Pfam" id="PF01120"/>
    </source>
</evidence>
<dbReference type="Gene3D" id="3.20.20.80">
    <property type="entry name" value="Glycosidases"/>
    <property type="match status" value="1"/>
</dbReference>
<dbReference type="GeneID" id="101847427"/>
<keyword evidence="4 7" id="KW-0732">Signal</keyword>
<proteinExistence type="inferred from homology"/>
<dbReference type="PRINTS" id="PR00741">
    <property type="entry name" value="GLHYDRLASE29"/>
</dbReference>
<dbReference type="Pfam" id="PF16757">
    <property type="entry name" value="Fucosidase_C"/>
    <property type="match status" value="1"/>
</dbReference>
<dbReference type="SUPFAM" id="SSF51445">
    <property type="entry name" value="(Trans)glycosidases"/>
    <property type="match status" value="1"/>
</dbReference>
<name>A0ABM0JS22_APLCA</name>
<evidence type="ECO:0000256" key="2">
    <source>
        <dbReference type="ARBA" id="ARBA00007951"/>
    </source>
</evidence>
<evidence type="ECO:0000256" key="4">
    <source>
        <dbReference type="ARBA" id="ARBA00022729"/>
    </source>
</evidence>
<dbReference type="InterPro" id="IPR031919">
    <property type="entry name" value="Fucosidase_C"/>
</dbReference>
<evidence type="ECO:0000256" key="3">
    <source>
        <dbReference type="ARBA" id="ARBA00012662"/>
    </source>
</evidence>
<protein>
    <recommendedName>
        <fullName evidence="3">alpha-L-fucosidase</fullName>
        <ecNumber evidence="3">3.2.1.51</ecNumber>
    </recommendedName>
</protein>
<comment type="similarity">
    <text evidence="2 7">Belongs to the glycosyl hydrolase 29 family.</text>
</comment>
<feature type="domain" description="Alpha-L-fucosidase C-terminal" evidence="9">
    <location>
        <begin position="369"/>
        <end position="462"/>
    </location>
</feature>
<dbReference type="SMART" id="SM00812">
    <property type="entry name" value="Alpha_L_fucos"/>
    <property type="match status" value="1"/>
</dbReference>
<evidence type="ECO:0000313" key="11">
    <source>
        <dbReference type="RefSeq" id="XP_005100227.1"/>
    </source>
</evidence>
<keyword evidence="6 7" id="KW-0326">Glycosidase</keyword>
<dbReference type="RefSeq" id="XP_005100227.1">
    <property type="nucleotide sequence ID" value="XM_005100170.3"/>
</dbReference>
<dbReference type="InterPro" id="IPR013780">
    <property type="entry name" value="Glyco_hydro_b"/>
</dbReference>
<feature type="chain" id="PRO_5045015076" description="alpha-L-fucosidase" evidence="7">
    <location>
        <begin position="23"/>
        <end position="466"/>
    </location>
</feature>
<dbReference type="InterPro" id="IPR000933">
    <property type="entry name" value="Glyco_hydro_29"/>
</dbReference>
<dbReference type="Gene3D" id="2.60.40.1180">
    <property type="entry name" value="Golgi alpha-mannosidase II"/>
    <property type="match status" value="1"/>
</dbReference>
<keyword evidence="10" id="KW-1185">Reference proteome</keyword>
<dbReference type="PANTHER" id="PTHR10030">
    <property type="entry name" value="ALPHA-L-FUCOSIDASE"/>
    <property type="match status" value="1"/>
</dbReference>
<feature type="domain" description="Glycoside hydrolase family 29 N-terminal" evidence="8">
    <location>
        <begin position="19"/>
        <end position="358"/>
    </location>
</feature>
<dbReference type="Pfam" id="PF01120">
    <property type="entry name" value="Alpha_L_fucos"/>
    <property type="match status" value="1"/>
</dbReference>
<evidence type="ECO:0000256" key="1">
    <source>
        <dbReference type="ARBA" id="ARBA00004071"/>
    </source>
</evidence>
<sequence>MPLPFTLEVFVTFVFCVLCVQSKRYEPNWDSLDSRPLPSWYDEGKIGIFIHWGVFSVPSFNSEWFWWQWKGSAPRKQVVDFMKKNYPPDWTYADFAKEFNPPAGIYNPMHWAEIFNASGARYIVHVTKHHEGFTSWPSKHSFNWNSMDVGPGRDLVGDLAKAVRQFPNLRYGIYHSLFEWFNPLYLNDVKNNFTTTDFVSGKTLPELYELVNTYHPDVVWSDGSKGPDTYWNSTQFLAWLYNDSPVKDFVVTNDRWGNGIACHHGGFLTCHDRYNPGVLQKRKFENAMTLDTRSWGYRRDMKLKQILSIEEVLETLVITISCNGNILINVGPTKDGTIDPVFEERLRQLGSWLGVTGEAVYGSRPWTYQNDTHNSDVWYTMKSMETDSKSEMSVYAFLLKWPDSDILKLGAPQASSSTVVTLLGYSGQLDYDYSPGYGLVIQIPPIPFNKMPCEWVWVFKLTNIAN</sequence>
<dbReference type="InterPro" id="IPR016286">
    <property type="entry name" value="FUC_metazoa-typ"/>
</dbReference>
<dbReference type="Proteomes" id="UP000694888">
    <property type="component" value="Unplaced"/>
</dbReference>
<evidence type="ECO:0000256" key="6">
    <source>
        <dbReference type="ARBA" id="ARBA00023295"/>
    </source>
</evidence>
<evidence type="ECO:0000256" key="7">
    <source>
        <dbReference type="PIRNR" id="PIRNR001092"/>
    </source>
</evidence>
<evidence type="ECO:0000313" key="10">
    <source>
        <dbReference type="Proteomes" id="UP000694888"/>
    </source>
</evidence>